<evidence type="ECO:0008006" key="3">
    <source>
        <dbReference type="Google" id="ProtNLM"/>
    </source>
</evidence>
<gene>
    <name evidence="1" type="ORF">JOH49_009643</name>
</gene>
<dbReference type="EMBL" id="JAFICZ010000001">
    <property type="protein sequence ID" value="MBP1299890.1"/>
    <property type="molecule type" value="Genomic_DNA"/>
</dbReference>
<dbReference type="Proteomes" id="UP000673383">
    <property type="component" value="Unassembled WGS sequence"/>
</dbReference>
<dbReference type="RefSeq" id="WP_245164071.1">
    <property type="nucleotide sequence ID" value="NZ_CP126003.1"/>
</dbReference>
<comment type="caution">
    <text evidence="1">The sequence shown here is derived from an EMBL/GenBank/DDBJ whole genome shotgun (WGS) entry which is preliminary data.</text>
</comment>
<protein>
    <recommendedName>
        <fullName evidence="3">Nucleotidyl transferase AbiEii/AbiGii toxin family protein</fullName>
    </recommendedName>
</protein>
<dbReference type="AlphaFoldDB" id="A0A8I1YH79"/>
<evidence type="ECO:0000313" key="2">
    <source>
        <dbReference type="Proteomes" id="UP000673383"/>
    </source>
</evidence>
<organism evidence="1 2">
    <name type="scientific">Bradyrhizobium elkanii</name>
    <dbReference type="NCBI Taxonomy" id="29448"/>
    <lineage>
        <taxon>Bacteria</taxon>
        <taxon>Pseudomonadati</taxon>
        <taxon>Pseudomonadota</taxon>
        <taxon>Alphaproteobacteria</taxon>
        <taxon>Hyphomicrobiales</taxon>
        <taxon>Nitrobacteraceae</taxon>
        <taxon>Bradyrhizobium</taxon>
    </lineage>
</organism>
<name>A0A8I1YH79_BRAEL</name>
<proteinExistence type="predicted"/>
<sequence>MGQILGSFKGKFAVIGGAVPWLLLENEDMAHVGTLDIDIALDAAALKDDAEYKALIENLMENGYDQRTELKKFQLVRQVVPNDGSPPIDVIVDFLMPRHVELTKNKPALIENLAVQRADGADLALQFYQMVAIDGSMPSGGKNRVEIAIASISALLAMKGYAIQNRHKQKDAYDIYYCIRNYPGGLQALAADCKPLLELAEGKQGYAHIAGKFVKEDAYGPTSVRKFVEETNLLGDRPPINGNRTLSDRCRPG</sequence>
<accession>A0A8I1YH79</accession>
<reference evidence="1" key="1">
    <citation type="submission" date="2021-02" db="EMBL/GenBank/DDBJ databases">
        <title>Genomic Encyclopedia of Type Strains, Phase IV (KMG-V): Genome sequencing to study the core and pangenomes of soil and plant-associated prokaryotes.</title>
        <authorList>
            <person name="Whitman W."/>
        </authorList>
    </citation>
    <scope>NUCLEOTIDE SEQUENCE</scope>
    <source>
        <strain evidence="1">USDA 406</strain>
    </source>
</reference>
<evidence type="ECO:0000313" key="1">
    <source>
        <dbReference type="EMBL" id="MBP1299890.1"/>
    </source>
</evidence>